<dbReference type="AlphaFoldDB" id="A0A327X930"/>
<dbReference type="InterPro" id="IPR003774">
    <property type="entry name" value="AlgH-like"/>
</dbReference>
<protein>
    <recommendedName>
        <fullName evidence="2">UPF0301 protein LX87_00888</fullName>
    </recommendedName>
</protein>
<accession>A0A327X930</accession>
<proteinExistence type="inferred from homology"/>
<comment type="similarity">
    <text evidence="1 2">Belongs to the UPF0301 (AlgH) family.</text>
</comment>
<dbReference type="Pfam" id="PF02622">
    <property type="entry name" value="DUF179"/>
    <property type="match status" value="1"/>
</dbReference>
<evidence type="ECO:0000313" key="3">
    <source>
        <dbReference type="EMBL" id="RAK02768.1"/>
    </source>
</evidence>
<dbReference type="Gene3D" id="3.40.1740.10">
    <property type="entry name" value="VC0467-like"/>
    <property type="match status" value="1"/>
</dbReference>
<organism evidence="3 4">
    <name type="scientific">Larkinella arboricola</name>
    <dbReference type="NCBI Taxonomy" id="643671"/>
    <lineage>
        <taxon>Bacteria</taxon>
        <taxon>Pseudomonadati</taxon>
        <taxon>Bacteroidota</taxon>
        <taxon>Cytophagia</taxon>
        <taxon>Cytophagales</taxon>
        <taxon>Spirosomataceae</taxon>
        <taxon>Larkinella</taxon>
    </lineage>
</organism>
<sequence>MSTHTITNGCLLIAEPFLGDPNFERSVVLVCDHNEEGTFGLVLNQIAQVKLNDVLTEEMYHDYSLYVGGPVQQNTLHYIHRLGPALEESIALPNGLYWSGNFDQLRQLINAGAVKEQDVRFFVGYSGWSGGQLADEMAQNAWIVTHADSDFILNTPSDQFWRGILRQMGGQYRVLSHYPVDPRLN</sequence>
<evidence type="ECO:0000256" key="2">
    <source>
        <dbReference type="HAMAP-Rule" id="MF_00758"/>
    </source>
</evidence>
<evidence type="ECO:0000313" key="4">
    <source>
        <dbReference type="Proteomes" id="UP000248790"/>
    </source>
</evidence>
<dbReference type="OrthoDB" id="9807486at2"/>
<keyword evidence="4" id="KW-1185">Reference proteome</keyword>
<dbReference type="HAMAP" id="MF_00758">
    <property type="entry name" value="UPF0301"/>
    <property type="match status" value="1"/>
</dbReference>
<dbReference type="RefSeq" id="WP_111626938.1">
    <property type="nucleotide sequence ID" value="NZ_QLMC01000001.1"/>
</dbReference>
<dbReference type="PANTHER" id="PTHR30327:SF1">
    <property type="entry name" value="UPF0301 PROTEIN YQGE"/>
    <property type="match status" value="1"/>
</dbReference>
<dbReference type="SUPFAM" id="SSF143456">
    <property type="entry name" value="VC0467-like"/>
    <property type="match status" value="1"/>
</dbReference>
<name>A0A327X930_LARAB</name>
<comment type="caution">
    <text evidence="3">The sequence shown here is derived from an EMBL/GenBank/DDBJ whole genome shotgun (WGS) entry which is preliminary data.</text>
</comment>
<reference evidence="3 4" key="1">
    <citation type="submission" date="2018-06" db="EMBL/GenBank/DDBJ databases">
        <title>Genomic Encyclopedia of Archaeal and Bacterial Type Strains, Phase II (KMG-II): from individual species to whole genera.</title>
        <authorList>
            <person name="Goeker M."/>
        </authorList>
    </citation>
    <scope>NUCLEOTIDE SEQUENCE [LARGE SCALE GENOMIC DNA]</scope>
    <source>
        <strain evidence="3 4">DSM 21851</strain>
    </source>
</reference>
<dbReference type="GO" id="GO:0005829">
    <property type="term" value="C:cytosol"/>
    <property type="evidence" value="ECO:0007669"/>
    <property type="project" value="TreeGrafter"/>
</dbReference>
<dbReference type="PANTHER" id="PTHR30327">
    <property type="entry name" value="UNCHARACTERIZED PROTEIN YQGE"/>
    <property type="match status" value="1"/>
</dbReference>
<dbReference type="Proteomes" id="UP000248790">
    <property type="component" value="Unassembled WGS sequence"/>
</dbReference>
<gene>
    <name evidence="3" type="ORF">LX87_00888</name>
</gene>
<dbReference type="EMBL" id="QLMC01000001">
    <property type="protein sequence ID" value="RAK02768.1"/>
    <property type="molecule type" value="Genomic_DNA"/>
</dbReference>
<evidence type="ECO:0000256" key="1">
    <source>
        <dbReference type="ARBA" id="ARBA00009600"/>
    </source>
</evidence>